<dbReference type="Proteomes" id="UP000028582">
    <property type="component" value="Unassembled WGS sequence"/>
</dbReference>
<evidence type="ECO:0008006" key="4">
    <source>
        <dbReference type="Google" id="ProtNLM"/>
    </source>
</evidence>
<name>A0A080ZHY5_PHYNI</name>
<organism evidence="2 3">
    <name type="scientific">Phytophthora nicotianae P1976</name>
    <dbReference type="NCBI Taxonomy" id="1317066"/>
    <lineage>
        <taxon>Eukaryota</taxon>
        <taxon>Sar</taxon>
        <taxon>Stramenopiles</taxon>
        <taxon>Oomycota</taxon>
        <taxon>Peronosporomycetes</taxon>
        <taxon>Peronosporales</taxon>
        <taxon>Peronosporaceae</taxon>
        <taxon>Phytophthora</taxon>
    </lineage>
</organism>
<feature type="signal peptide" evidence="1">
    <location>
        <begin position="1"/>
        <end position="20"/>
    </location>
</feature>
<sequence>MEKITSCLILFLMLLGMNHLQRVTFTSTFGTITIL</sequence>
<gene>
    <name evidence="2" type="ORF">F444_16517</name>
</gene>
<accession>A0A080ZHY5</accession>
<dbReference type="EMBL" id="ANJA01003043">
    <property type="protein sequence ID" value="ETO66246.1"/>
    <property type="molecule type" value="Genomic_DNA"/>
</dbReference>
<feature type="chain" id="PRO_5001753295" description="RxLR effector protein" evidence="1">
    <location>
        <begin position="21"/>
        <end position="35"/>
    </location>
</feature>
<evidence type="ECO:0000313" key="2">
    <source>
        <dbReference type="EMBL" id="ETO66246.1"/>
    </source>
</evidence>
<comment type="caution">
    <text evidence="2">The sequence shown here is derived from an EMBL/GenBank/DDBJ whole genome shotgun (WGS) entry which is preliminary data.</text>
</comment>
<protein>
    <recommendedName>
        <fullName evidence="4">RxLR effector protein</fullName>
    </recommendedName>
</protein>
<evidence type="ECO:0000256" key="1">
    <source>
        <dbReference type="SAM" id="SignalP"/>
    </source>
</evidence>
<evidence type="ECO:0000313" key="3">
    <source>
        <dbReference type="Proteomes" id="UP000028582"/>
    </source>
</evidence>
<keyword evidence="1" id="KW-0732">Signal</keyword>
<feature type="non-terminal residue" evidence="2">
    <location>
        <position position="35"/>
    </location>
</feature>
<reference evidence="2 3" key="1">
    <citation type="submission" date="2013-11" db="EMBL/GenBank/DDBJ databases">
        <title>The Genome Sequence of Phytophthora parasitica P1976.</title>
        <authorList>
            <consortium name="The Broad Institute Genomics Platform"/>
            <person name="Russ C."/>
            <person name="Tyler B."/>
            <person name="Panabieres F."/>
            <person name="Shan W."/>
            <person name="Tripathy S."/>
            <person name="Grunwald N."/>
            <person name="Machado M."/>
            <person name="Johnson C.S."/>
            <person name="Walker B."/>
            <person name="Young S."/>
            <person name="Zeng Q."/>
            <person name="Gargeya S."/>
            <person name="Fitzgerald M."/>
            <person name="Haas B."/>
            <person name="Abouelleil A."/>
            <person name="Allen A.W."/>
            <person name="Alvarado L."/>
            <person name="Arachchi H.M."/>
            <person name="Berlin A.M."/>
            <person name="Chapman S.B."/>
            <person name="Gainer-Dewar J."/>
            <person name="Goldberg J."/>
            <person name="Griggs A."/>
            <person name="Gujja S."/>
            <person name="Hansen M."/>
            <person name="Howarth C."/>
            <person name="Imamovic A."/>
            <person name="Ireland A."/>
            <person name="Larimer J."/>
            <person name="McCowan C."/>
            <person name="Murphy C."/>
            <person name="Pearson M."/>
            <person name="Poon T.W."/>
            <person name="Priest M."/>
            <person name="Roberts A."/>
            <person name="Saif S."/>
            <person name="Shea T."/>
            <person name="Sisk P."/>
            <person name="Sykes S."/>
            <person name="Wortman J."/>
            <person name="Nusbaum C."/>
            <person name="Birren B."/>
        </authorList>
    </citation>
    <scope>NUCLEOTIDE SEQUENCE [LARGE SCALE GENOMIC DNA]</scope>
    <source>
        <strain evidence="2 3">P1976</strain>
    </source>
</reference>
<proteinExistence type="predicted"/>
<dbReference type="AlphaFoldDB" id="A0A080ZHY5"/>